<name>A0ABQ3YTX9_9ACTN</name>
<organism evidence="3 4">
    <name type="scientific">Paractinoplanes durhamensis</name>
    <dbReference type="NCBI Taxonomy" id="113563"/>
    <lineage>
        <taxon>Bacteria</taxon>
        <taxon>Bacillati</taxon>
        <taxon>Actinomycetota</taxon>
        <taxon>Actinomycetes</taxon>
        <taxon>Micromonosporales</taxon>
        <taxon>Micromonosporaceae</taxon>
        <taxon>Paractinoplanes</taxon>
    </lineage>
</organism>
<proteinExistence type="predicted"/>
<sequence length="126" mass="12674">MSSWFCVRPLSVVAVGLVLASCSAGGKQPGIQRSGQPIAERSGGPAAGAGDGAGDGDGDGDGAGLNYGQAWGYSPARAVTFHACADFDTAFIGGFHVAGRRCVPLVVTEQGRTPVRVAVSFFAGRC</sequence>
<protein>
    <recommendedName>
        <fullName evidence="5">Lipoprotein</fullName>
    </recommendedName>
</protein>
<evidence type="ECO:0000313" key="4">
    <source>
        <dbReference type="Proteomes" id="UP000637628"/>
    </source>
</evidence>
<feature type="chain" id="PRO_5045671790" description="Lipoprotein" evidence="2">
    <location>
        <begin position="25"/>
        <end position="126"/>
    </location>
</feature>
<feature type="region of interest" description="Disordered" evidence="1">
    <location>
        <begin position="25"/>
        <end position="61"/>
    </location>
</feature>
<reference evidence="3 4" key="1">
    <citation type="submission" date="2021-01" db="EMBL/GenBank/DDBJ databases">
        <title>Whole genome shotgun sequence of Actinoplanes durhamensis NBRC 14914.</title>
        <authorList>
            <person name="Komaki H."/>
            <person name="Tamura T."/>
        </authorList>
    </citation>
    <scope>NUCLEOTIDE SEQUENCE [LARGE SCALE GENOMIC DNA]</scope>
    <source>
        <strain evidence="3 4">NBRC 14914</strain>
    </source>
</reference>
<evidence type="ECO:0000256" key="2">
    <source>
        <dbReference type="SAM" id="SignalP"/>
    </source>
</evidence>
<gene>
    <name evidence="3" type="ORF">Adu01nite_23880</name>
</gene>
<keyword evidence="2" id="KW-0732">Signal</keyword>
<dbReference type="Proteomes" id="UP000637628">
    <property type="component" value="Unassembled WGS sequence"/>
</dbReference>
<keyword evidence="4" id="KW-1185">Reference proteome</keyword>
<evidence type="ECO:0000256" key="1">
    <source>
        <dbReference type="SAM" id="MobiDB-lite"/>
    </source>
</evidence>
<accession>A0ABQ3YTX9</accession>
<evidence type="ECO:0008006" key="5">
    <source>
        <dbReference type="Google" id="ProtNLM"/>
    </source>
</evidence>
<feature type="signal peptide" evidence="2">
    <location>
        <begin position="1"/>
        <end position="24"/>
    </location>
</feature>
<comment type="caution">
    <text evidence="3">The sequence shown here is derived from an EMBL/GenBank/DDBJ whole genome shotgun (WGS) entry which is preliminary data.</text>
</comment>
<dbReference type="RefSeq" id="WP_203726623.1">
    <property type="nucleotide sequence ID" value="NZ_BAAATX010000003.1"/>
</dbReference>
<evidence type="ECO:0000313" key="3">
    <source>
        <dbReference type="EMBL" id="GIE01038.1"/>
    </source>
</evidence>
<dbReference type="EMBL" id="BOML01000019">
    <property type="protein sequence ID" value="GIE01038.1"/>
    <property type="molecule type" value="Genomic_DNA"/>
</dbReference>